<feature type="compositionally biased region" description="Low complexity" evidence="1">
    <location>
        <begin position="77"/>
        <end position="89"/>
    </location>
</feature>
<evidence type="ECO:0000313" key="3">
    <source>
        <dbReference type="Proteomes" id="UP000262825"/>
    </source>
</evidence>
<feature type="compositionally biased region" description="Basic and acidic residues" evidence="1">
    <location>
        <begin position="100"/>
        <end position="114"/>
    </location>
</feature>
<sequence>MKDIQDNLHSLEFESYYEYFLINTFQKGFSKSGCVDAEELKRRDHGIYYQKIQMNNIEDENDTSENTRNFGGSYQGSSSNKNNSKSLSKPVTIRRSSRLSKKEKEKEILKRTSDNKNLNNKKFKSAKVGKPIPQSSTNKKTDDIDNKIVICDLLEALVEKIPTPSRRSDWVLSPKNKYVPEKNTPIKPKNDNLVKIYQLTSNPKIQNILKKYKKN</sequence>
<evidence type="ECO:0000313" key="2">
    <source>
        <dbReference type="EMBL" id="SSD62031.1"/>
    </source>
</evidence>
<protein>
    <submittedName>
        <fullName evidence="2">Uncharacterized protein</fullName>
    </submittedName>
</protein>
<accession>A0A376BBR2</accession>
<reference evidence="3" key="1">
    <citation type="submission" date="2018-06" db="EMBL/GenBank/DDBJ databases">
        <authorList>
            <person name="Guldener U."/>
        </authorList>
    </citation>
    <scope>NUCLEOTIDE SEQUENCE [LARGE SCALE GENOMIC DNA]</scope>
    <source>
        <strain evidence="3">UTAD17</strain>
    </source>
</reference>
<feature type="region of interest" description="Disordered" evidence="1">
    <location>
        <begin position="58"/>
        <end position="119"/>
    </location>
</feature>
<organism evidence="2 3">
    <name type="scientific">Saccharomycodes ludwigii</name>
    <dbReference type="NCBI Taxonomy" id="36035"/>
    <lineage>
        <taxon>Eukaryota</taxon>
        <taxon>Fungi</taxon>
        <taxon>Dikarya</taxon>
        <taxon>Ascomycota</taxon>
        <taxon>Saccharomycotina</taxon>
        <taxon>Saccharomycetes</taxon>
        <taxon>Saccharomycodales</taxon>
        <taxon>Saccharomycodaceae</taxon>
        <taxon>Saccharomycodes</taxon>
    </lineage>
</organism>
<evidence type="ECO:0000256" key="1">
    <source>
        <dbReference type="SAM" id="MobiDB-lite"/>
    </source>
</evidence>
<dbReference type="AlphaFoldDB" id="A0A376BBR2"/>
<name>A0A376BBR2_9ASCO</name>
<dbReference type="EMBL" id="UFAJ01001073">
    <property type="protein sequence ID" value="SSD62031.1"/>
    <property type="molecule type" value="Genomic_DNA"/>
</dbReference>
<gene>
    <name evidence="2" type="ORF">SCODWIG_03793</name>
</gene>
<dbReference type="OrthoDB" id="4036116at2759"/>
<keyword evidence="3" id="KW-1185">Reference proteome</keyword>
<proteinExistence type="predicted"/>
<dbReference type="Proteomes" id="UP000262825">
    <property type="component" value="Unassembled WGS sequence"/>
</dbReference>
<dbReference type="VEuPathDB" id="FungiDB:SCODWIG_03793"/>
<feature type="compositionally biased region" description="Polar residues" evidence="1">
    <location>
        <begin position="64"/>
        <end position="76"/>
    </location>
</feature>